<reference evidence="1 2" key="1">
    <citation type="submission" date="2016-08" db="EMBL/GenBank/DDBJ databases">
        <title>Genomes of anaerobic fungi encode conserved fungal cellulosomes for biomass hydrolysis.</title>
        <authorList>
            <consortium name="DOE Joint Genome Institute"/>
            <person name="Haitjema C.H."/>
            <person name="Gilmore S.P."/>
            <person name="Henske J.K."/>
            <person name="Solomon K.V."/>
            <person name="De Groot R."/>
            <person name="Kuo A."/>
            <person name="Mondo S.J."/>
            <person name="Salamov A.A."/>
            <person name="Labutti K."/>
            <person name="Zhao Z."/>
            <person name="Chiniquy J."/>
            <person name="Barry K."/>
            <person name="Brewer H.M."/>
            <person name="Purvine S.O."/>
            <person name="Wright A.T."/>
            <person name="Boxma B."/>
            <person name="Van Alen T."/>
            <person name="Hackstein J.H."/>
            <person name="Baker S.E."/>
            <person name="Grigoriev I.V."/>
            <person name="O'Malley M.A."/>
        </authorList>
    </citation>
    <scope>NUCLEOTIDE SEQUENCE [LARGE SCALE GENOMIC DNA]</scope>
    <source>
        <strain evidence="2">finn</strain>
    </source>
</reference>
<dbReference type="EMBL" id="MCFH01000003">
    <property type="protein sequence ID" value="ORX59290.1"/>
    <property type="molecule type" value="Genomic_DNA"/>
</dbReference>
<name>A0A1Y1VLE8_9FUNG</name>
<dbReference type="AlphaFoldDB" id="A0A1Y1VLE8"/>
<comment type="caution">
    <text evidence="1">The sequence shown here is derived from an EMBL/GenBank/DDBJ whole genome shotgun (WGS) entry which is preliminary data.</text>
</comment>
<reference evidence="1 2" key="2">
    <citation type="submission" date="2016-08" db="EMBL/GenBank/DDBJ databases">
        <title>Pervasive Adenine N6-methylation of Active Genes in Fungi.</title>
        <authorList>
            <consortium name="DOE Joint Genome Institute"/>
            <person name="Mondo S.J."/>
            <person name="Dannebaum R.O."/>
            <person name="Kuo R.C."/>
            <person name="Labutti K."/>
            <person name="Haridas S."/>
            <person name="Kuo A."/>
            <person name="Salamov A."/>
            <person name="Ahrendt S.R."/>
            <person name="Lipzen A."/>
            <person name="Sullivan W."/>
            <person name="Andreopoulos W.B."/>
            <person name="Clum A."/>
            <person name="Lindquist E."/>
            <person name="Daum C."/>
            <person name="Ramamoorthy G.K."/>
            <person name="Gryganskyi A."/>
            <person name="Culley D."/>
            <person name="Magnuson J.K."/>
            <person name="James T.Y."/>
            <person name="O'Malley M.A."/>
            <person name="Stajich J.E."/>
            <person name="Spatafora J.W."/>
            <person name="Visel A."/>
            <person name="Grigoriev I.V."/>
        </authorList>
    </citation>
    <scope>NUCLEOTIDE SEQUENCE [LARGE SCALE GENOMIC DNA]</scope>
    <source>
        <strain evidence="2">finn</strain>
    </source>
</reference>
<proteinExistence type="predicted"/>
<accession>A0A1Y1VLE8</accession>
<gene>
    <name evidence="1" type="ORF">BCR36DRAFT_366471</name>
</gene>
<evidence type="ECO:0000313" key="1">
    <source>
        <dbReference type="EMBL" id="ORX59290.1"/>
    </source>
</evidence>
<protein>
    <submittedName>
        <fullName evidence="1">Uncharacterized protein</fullName>
    </submittedName>
</protein>
<sequence>MPKTIYIKFGIACNNNEFKIIMVSSLYCFNKASVSKICNGYEYLLTKEVFNRDIKPLIKNNKLIFGIYIQEYCFDNNIDNYLKSLKSLISTNIKLLAEEEYYEFPIEIPKKKNISFSPYFNINNHNW</sequence>
<evidence type="ECO:0000313" key="2">
    <source>
        <dbReference type="Proteomes" id="UP000193719"/>
    </source>
</evidence>
<keyword evidence="2" id="KW-1185">Reference proteome</keyword>
<dbReference type="Proteomes" id="UP000193719">
    <property type="component" value="Unassembled WGS sequence"/>
</dbReference>
<organism evidence="1 2">
    <name type="scientific">Piromyces finnis</name>
    <dbReference type="NCBI Taxonomy" id="1754191"/>
    <lineage>
        <taxon>Eukaryota</taxon>
        <taxon>Fungi</taxon>
        <taxon>Fungi incertae sedis</taxon>
        <taxon>Chytridiomycota</taxon>
        <taxon>Chytridiomycota incertae sedis</taxon>
        <taxon>Neocallimastigomycetes</taxon>
        <taxon>Neocallimastigales</taxon>
        <taxon>Neocallimastigaceae</taxon>
        <taxon>Piromyces</taxon>
    </lineage>
</organism>